<keyword evidence="14 17" id="KW-0496">Mitochondrion</keyword>
<dbReference type="InterPro" id="IPR000260">
    <property type="entry name" value="NADH4_N"/>
</dbReference>
<feature type="transmembrane region" description="Helical" evidence="17">
    <location>
        <begin position="54"/>
        <end position="73"/>
    </location>
</feature>
<evidence type="ECO:0000256" key="7">
    <source>
        <dbReference type="ARBA" id="ARBA00022660"/>
    </source>
</evidence>
<proteinExistence type="inferred from homology"/>
<dbReference type="GeneID" id="41854390"/>
<evidence type="ECO:0000259" key="19">
    <source>
        <dbReference type="Pfam" id="PF01059"/>
    </source>
</evidence>
<evidence type="ECO:0000256" key="6">
    <source>
        <dbReference type="ARBA" id="ARBA00022448"/>
    </source>
</evidence>
<evidence type="ECO:0000256" key="10">
    <source>
        <dbReference type="ARBA" id="ARBA00022982"/>
    </source>
</evidence>
<keyword evidence="9" id="KW-1278">Translocase</keyword>
<dbReference type="GO" id="GO:0031966">
    <property type="term" value="C:mitochondrial membrane"/>
    <property type="evidence" value="ECO:0007669"/>
    <property type="project" value="UniProtKB-SubCell"/>
</dbReference>
<keyword evidence="11 17" id="KW-1133">Transmembrane helix</keyword>
<dbReference type="GO" id="GO:0003954">
    <property type="term" value="F:NADH dehydrogenase activity"/>
    <property type="evidence" value="ECO:0007669"/>
    <property type="project" value="TreeGrafter"/>
</dbReference>
<dbReference type="PANTHER" id="PTHR43507">
    <property type="entry name" value="NADH-UBIQUINONE OXIDOREDUCTASE CHAIN 4"/>
    <property type="match status" value="1"/>
</dbReference>
<evidence type="ECO:0000313" key="20">
    <source>
        <dbReference type="EMBL" id="QEQ14408.1"/>
    </source>
</evidence>
<dbReference type="EMBL" id="MH779812">
    <property type="protein sequence ID" value="QEQ14408.1"/>
    <property type="molecule type" value="Genomic_DNA"/>
</dbReference>
<keyword evidence="6 17" id="KW-0813">Transport</keyword>
<feature type="transmembrane region" description="Helical" evidence="17">
    <location>
        <begin position="141"/>
        <end position="160"/>
    </location>
</feature>
<dbReference type="GO" id="GO:0008137">
    <property type="term" value="F:NADH dehydrogenase (ubiquinone) activity"/>
    <property type="evidence" value="ECO:0007669"/>
    <property type="project" value="UniProtKB-UniRule"/>
</dbReference>
<feature type="transmembrane region" description="Helical" evidence="17">
    <location>
        <begin position="299"/>
        <end position="320"/>
    </location>
</feature>
<feature type="transmembrane region" description="Helical" evidence="17">
    <location>
        <begin position="243"/>
        <end position="264"/>
    </location>
</feature>
<feature type="domain" description="NADH:ubiquinone oxidoreductase chain 4 N-terminal" evidence="19">
    <location>
        <begin position="2"/>
        <end position="99"/>
    </location>
</feature>
<reference evidence="20" key="1">
    <citation type="journal article" date="2019" name="Mitochondrial DNA Part B Resour">
        <title>The complete mitochondrial genome of Idgia oculata (Coleoptera: Cleroidea: Prionoceridae) and a related phylogenetic analysis of Cleroidea.</title>
        <authorList>
            <person name="Wu L."/>
            <person name="Nie R."/>
            <person name="Bai M."/>
            <person name="Yang Y."/>
        </authorList>
    </citation>
    <scope>NUCLEOTIDE SEQUENCE</scope>
</reference>
<keyword evidence="10 17" id="KW-0249">Electron transport</keyword>
<feature type="transmembrane region" description="Helical" evidence="17">
    <location>
        <begin position="332"/>
        <end position="354"/>
    </location>
</feature>
<sequence length="444" mass="51599">MTSLVYLMFMIPLSLKKLFWTFQIFLLYLMFNLFKQMSFDFEYTEISYNLGLDYLSYSMMLLSIIISFLMGLASEKLFKDNFFFKLFNFLNLILLASFMVLFCSLNLFIFYLFFEISLIPVLLMILGWGNQPERIQAGLYLLFYTLLASLPMMISIFYMYKMNLSLEFYFFQFFFIDNVFMFFCMNFVFFIKMPMYFVHLWLPKAHVEAPVAGSMVLAGVMLKLGGYGLMRLMLTFMKITSKINLIFITLSLIGGVLISMICITQNDLKSLIAYSSVAHMGLVLSGILIMNYWGMLGSLILMIAHGLCSSGLFSLSNLNYERLMSRSIYLNKGLLGILPSLSLWWFLFCAFNMAAPPSMNLLGEIMLVTSVVSYSKFTMIMLMFISFFSAVYSLYLFSYTQHGSIMESIRNINLVFLREFLLLIIHLLPLIFLIIKSEFISIWI</sequence>
<comment type="subcellular location">
    <subcellularLocation>
        <location evidence="2 17">Mitochondrion membrane</location>
        <topology evidence="2 17">Multi-pass membrane protein</topology>
    </subcellularLocation>
</comment>
<comment type="function">
    <text evidence="17">Core subunit of the mitochondrial membrane respiratory chain NADH dehydrogenase (Complex I) which catalyzes electron transfer from NADH through the respiratory chain, using ubiquinone as an electron acceptor. Essential for the catalytic activity and assembly of complex I.</text>
</comment>
<gene>
    <name evidence="20" type="primary">ND4</name>
</gene>
<evidence type="ECO:0000256" key="8">
    <source>
        <dbReference type="ARBA" id="ARBA00022692"/>
    </source>
</evidence>
<evidence type="ECO:0000256" key="5">
    <source>
        <dbReference type="ARBA" id="ARBA00021006"/>
    </source>
</evidence>
<feature type="domain" description="NADH:quinone oxidoreductase/Mrp antiporter transmembrane" evidence="18">
    <location>
        <begin position="104"/>
        <end position="388"/>
    </location>
</feature>
<dbReference type="RefSeq" id="YP_009701202.1">
    <property type="nucleotide sequence ID" value="NC_044896.1"/>
</dbReference>
<evidence type="ECO:0000256" key="16">
    <source>
        <dbReference type="ARBA" id="ARBA00049551"/>
    </source>
</evidence>
<feature type="transmembrane region" description="Helical" evidence="17">
    <location>
        <begin position="416"/>
        <end position="435"/>
    </location>
</feature>
<dbReference type="AlphaFoldDB" id="A0A5J6CG77"/>
<dbReference type="InterPro" id="IPR003918">
    <property type="entry name" value="NADH_UbQ_OxRdtase"/>
</dbReference>
<evidence type="ECO:0000256" key="13">
    <source>
        <dbReference type="ARBA" id="ARBA00023075"/>
    </source>
</evidence>
<evidence type="ECO:0000256" key="11">
    <source>
        <dbReference type="ARBA" id="ARBA00022989"/>
    </source>
</evidence>
<evidence type="ECO:0000256" key="1">
    <source>
        <dbReference type="ARBA" id="ARBA00003257"/>
    </source>
</evidence>
<protein>
    <recommendedName>
        <fullName evidence="5 17">NADH-ubiquinone oxidoreductase chain 4</fullName>
        <ecNumber evidence="4 17">7.1.1.2</ecNumber>
    </recommendedName>
</protein>
<dbReference type="EC" id="7.1.1.2" evidence="4 17"/>
<geneLocation type="mitochondrion" evidence="20"/>
<dbReference type="PANTHER" id="PTHR43507:SF20">
    <property type="entry name" value="NADH-UBIQUINONE OXIDOREDUCTASE CHAIN 4"/>
    <property type="match status" value="1"/>
</dbReference>
<name>A0A5J6CG77_9CUCU</name>
<feature type="transmembrane region" description="Helical" evidence="17">
    <location>
        <begin position="214"/>
        <end position="237"/>
    </location>
</feature>
<keyword evidence="8 17" id="KW-0812">Transmembrane</keyword>
<dbReference type="Pfam" id="PF01059">
    <property type="entry name" value="Oxidored_q5_N"/>
    <property type="match status" value="1"/>
</dbReference>
<dbReference type="CTD" id="4538"/>
<evidence type="ECO:0000259" key="18">
    <source>
        <dbReference type="Pfam" id="PF00361"/>
    </source>
</evidence>
<evidence type="ECO:0000256" key="2">
    <source>
        <dbReference type="ARBA" id="ARBA00004225"/>
    </source>
</evidence>
<dbReference type="InterPro" id="IPR001750">
    <property type="entry name" value="ND/Mrp_TM"/>
</dbReference>
<feature type="transmembrane region" description="Helical" evidence="17">
    <location>
        <begin position="180"/>
        <end position="202"/>
    </location>
</feature>
<dbReference type="Pfam" id="PF00361">
    <property type="entry name" value="Proton_antipo_M"/>
    <property type="match status" value="1"/>
</dbReference>
<keyword evidence="15 17" id="KW-0472">Membrane</keyword>
<feature type="transmembrane region" description="Helical" evidence="17">
    <location>
        <begin position="18"/>
        <end position="34"/>
    </location>
</feature>
<comment type="function">
    <text evidence="1">Core subunit of the mitochondrial membrane respiratory chain NADH dehydrogenase (Complex I) that is believed to belong to the minimal assembly required for catalysis. Complex I functions in the transfer of electrons from NADH to the respiratory chain. The immediate electron acceptor for the enzyme is believed to be ubiquinone.</text>
</comment>
<evidence type="ECO:0000256" key="14">
    <source>
        <dbReference type="ARBA" id="ARBA00023128"/>
    </source>
</evidence>
<evidence type="ECO:0000256" key="3">
    <source>
        <dbReference type="ARBA" id="ARBA00009025"/>
    </source>
</evidence>
<evidence type="ECO:0000256" key="17">
    <source>
        <dbReference type="RuleBase" id="RU003297"/>
    </source>
</evidence>
<keyword evidence="13 17" id="KW-0830">Ubiquinone</keyword>
<accession>A0A5J6CG77</accession>
<organism evidence="20">
    <name type="scientific">Idgia oculata</name>
    <dbReference type="NCBI Taxonomy" id="1404354"/>
    <lineage>
        <taxon>Eukaryota</taxon>
        <taxon>Metazoa</taxon>
        <taxon>Ecdysozoa</taxon>
        <taxon>Arthropoda</taxon>
        <taxon>Hexapoda</taxon>
        <taxon>Insecta</taxon>
        <taxon>Pterygota</taxon>
        <taxon>Neoptera</taxon>
        <taxon>Endopterygota</taxon>
        <taxon>Coleoptera</taxon>
        <taxon>Polyphaga</taxon>
        <taxon>Cucujiformia</taxon>
        <taxon>Prionoceridae</taxon>
        <taxon>Idgia</taxon>
    </lineage>
</organism>
<evidence type="ECO:0000256" key="4">
    <source>
        <dbReference type="ARBA" id="ARBA00012944"/>
    </source>
</evidence>
<keyword evidence="12 17" id="KW-0520">NAD</keyword>
<dbReference type="GO" id="GO:0048039">
    <property type="term" value="F:ubiquinone binding"/>
    <property type="evidence" value="ECO:0007669"/>
    <property type="project" value="TreeGrafter"/>
</dbReference>
<evidence type="ECO:0000256" key="12">
    <source>
        <dbReference type="ARBA" id="ARBA00023027"/>
    </source>
</evidence>
<comment type="catalytic activity">
    <reaction evidence="16 17">
        <text>a ubiquinone + NADH + 5 H(+)(in) = a ubiquinol + NAD(+) + 4 H(+)(out)</text>
        <dbReference type="Rhea" id="RHEA:29091"/>
        <dbReference type="Rhea" id="RHEA-COMP:9565"/>
        <dbReference type="Rhea" id="RHEA-COMP:9566"/>
        <dbReference type="ChEBI" id="CHEBI:15378"/>
        <dbReference type="ChEBI" id="CHEBI:16389"/>
        <dbReference type="ChEBI" id="CHEBI:17976"/>
        <dbReference type="ChEBI" id="CHEBI:57540"/>
        <dbReference type="ChEBI" id="CHEBI:57945"/>
        <dbReference type="EC" id="7.1.1.2"/>
    </reaction>
</comment>
<feature type="transmembrane region" description="Helical" evidence="17">
    <location>
        <begin position="108"/>
        <end position="129"/>
    </location>
</feature>
<dbReference type="GO" id="GO:0015990">
    <property type="term" value="P:electron transport coupled proton transport"/>
    <property type="evidence" value="ECO:0007669"/>
    <property type="project" value="TreeGrafter"/>
</dbReference>
<dbReference type="GO" id="GO:0042773">
    <property type="term" value="P:ATP synthesis coupled electron transport"/>
    <property type="evidence" value="ECO:0007669"/>
    <property type="project" value="InterPro"/>
</dbReference>
<dbReference type="PRINTS" id="PR01437">
    <property type="entry name" value="NUOXDRDTASE4"/>
</dbReference>
<evidence type="ECO:0000256" key="15">
    <source>
        <dbReference type="ARBA" id="ARBA00023136"/>
    </source>
</evidence>
<evidence type="ECO:0000256" key="9">
    <source>
        <dbReference type="ARBA" id="ARBA00022967"/>
    </source>
</evidence>
<feature type="transmembrane region" description="Helical" evidence="17">
    <location>
        <begin position="82"/>
        <end position="102"/>
    </location>
</feature>
<keyword evidence="7 17" id="KW-0679">Respiratory chain</keyword>
<feature type="transmembrane region" description="Helical" evidence="17">
    <location>
        <begin position="271"/>
        <end position="293"/>
    </location>
</feature>
<comment type="similarity">
    <text evidence="3 17">Belongs to the complex I subunit 4 family.</text>
</comment>
<feature type="transmembrane region" description="Helical" evidence="17">
    <location>
        <begin position="374"/>
        <end position="395"/>
    </location>
</feature>